<dbReference type="AlphaFoldDB" id="A0A0B1S5J6"/>
<feature type="non-terminal residue" evidence="2">
    <location>
        <position position="146"/>
    </location>
</feature>
<feature type="compositionally biased region" description="Acidic residues" evidence="1">
    <location>
        <begin position="121"/>
        <end position="146"/>
    </location>
</feature>
<name>A0A0B1S5J6_OESDE</name>
<gene>
    <name evidence="2" type="ORF">OESDEN_20141</name>
</gene>
<proteinExistence type="predicted"/>
<evidence type="ECO:0000313" key="3">
    <source>
        <dbReference type="Proteomes" id="UP000053660"/>
    </source>
</evidence>
<evidence type="ECO:0000256" key="1">
    <source>
        <dbReference type="SAM" id="MobiDB-lite"/>
    </source>
</evidence>
<sequence length="146" mass="16632">MFSIGRDLKEGRAHATVDKTACERERLWEDSIYITTEEHSKYCYRIMESVLSDRALTAKIRDLFVPRYTTLPSGTPVIVNDFTDAYSQFCLDKYGVQECAEQLKGRIKLGMEGGMERDMEGSTEDDMEGSIEDDMEGNIEDDMEGT</sequence>
<organism evidence="2 3">
    <name type="scientific">Oesophagostomum dentatum</name>
    <name type="common">Nodular worm</name>
    <dbReference type="NCBI Taxonomy" id="61180"/>
    <lineage>
        <taxon>Eukaryota</taxon>
        <taxon>Metazoa</taxon>
        <taxon>Ecdysozoa</taxon>
        <taxon>Nematoda</taxon>
        <taxon>Chromadorea</taxon>
        <taxon>Rhabditida</taxon>
        <taxon>Rhabditina</taxon>
        <taxon>Rhabditomorpha</taxon>
        <taxon>Strongyloidea</taxon>
        <taxon>Strongylidae</taxon>
        <taxon>Oesophagostomum</taxon>
    </lineage>
</organism>
<dbReference type="EMBL" id="KN601549">
    <property type="protein sequence ID" value="KHJ80189.1"/>
    <property type="molecule type" value="Genomic_DNA"/>
</dbReference>
<reference evidence="2 3" key="1">
    <citation type="submission" date="2014-03" db="EMBL/GenBank/DDBJ databases">
        <title>Draft genome of the hookworm Oesophagostomum dentatum.</title>
        <authorList>
            <person name="Mitreva M."/>
        </authorList>
    </citation>
    <scope>NUCLEOTIDE SEQUENCE [LARGE SCALE GENOMIC DNA]</scope>
    <source>
        <strain evidence="2 3">OD-Hann</strain>
    </source>
</reference>
<dbReference type="Proteomes" id="UP000053660">
    <property type="component" value="Unassembled WGS sequence"/>
</dbReference>
<evidence type="ECO:0000313" key="2">
    <source>
        <dbReference type="EMBL" id="KHJ80189.1"/>
    </source>
</evidence>
<keyword evidence="3" id="KW-1185">Reference proteome</keyword>
<accession>A0A0B1S5J6</accession>
<feature type="region of interest" description="Disordered" evidence="1">
    <location>
        <begin position="116"/>
        <end position="146"/>
    </location>
</feature>
<protein>
    <submittedName>
        <fullName evidence="2">Uncharacterized protein</fullName>
    </submittedName>
</protein>